<name>A0ACC2GW11_DALPE</name>
<evidence type="ECO:0000313" key="1">
    <source>
        <dbReference type="EMBL" id="KAJ8007508.1"/>
    </source>
</evidence>
<organism evidence="1 2">
    <name type="scientific">Dallia pectoralis</name>
    <name type="common">Alaska blackfish</name>
    <dbReference type="NCBI Taxonomy" id="75939"/>
    <lineage>
        <taxon>Eukaryota</taxon>
        <taxon>Metazoa</taxon>
        <taxon>Chordata</taxon>
        <taxon>Craniata</taxon>
        <taxon>Vertebrata</taxon>
        <taxon>Euteleostomi</taxon>
        <taxon>Actinopterygii</taxon>
        <taxon>Neopterygii</taxon>
        <taxon>Teleostei</taxon>
        <taxon>Protacanthopterygii</taxon>
        <taxon>Esociformes</taxon>
        <taxon>Umbridae</taxon>
        <taxon>Dallia</taxon>
    </lineage>
</organism>
<proteinExistence type="predicted"/>
<dbReference type="Proteomes" id="UP001157502">
    <property type="component" value="Chromosome 9"/>
</dbReference>
<sequence length="147" mass="16477">MAPQVMSLLSVISALFLVTHGQELPTEMELITAQFIQPLGGWLKNDPENREIQEAAKAAVENFNSQSKSRKYFRLINILSAETQVTNKIEHKIKAVIGKTNCLKSENTTVGDSCVMGKKRLTCTFEVHFNPRNNKHDTLTFSCQGTH</sequence>
<dbReference type="EMBL" id="CM055736">
    <property type="protein sequence ID" value="KAJ8007508.1"/>
    <property type="molecule type" value="Genomic_DNA"/>
</dbReference>
<keyword evidence="2" id="KW-1185">Reference proteome</keyword>
<protein>
    <submittedName>
        <fullName evidence="1">Uncharacterized protein</fullName>
    </submittedName>
</protein>
<reference evidence="1" key="1">
    <citation type="submission" date="2021-05" db="EMBL/GenBank/DDBJ databases">
        <authorList>
            <person name="Pan Q."/>
            <person name="Jouanno E."/>
            <person name="Zahm M."/>
            <person name="Klopp C."/>
            <person name="Cabau C."/>
            <person name="Louis A."/>
            <person name="Berthelot C."/>
            <person name="Parey E."/>
            <person name="Roest Crollius H."/>
            <person name="Montfort J."/>
            <person name="Robinson-Rechavi M."/>
            <person name="Bouchez O."/>
            <person name="Lampietro C."/>
            <person name="Lopez Roques C."/>
            <person name="Donnadieu C."/>
            <person name="Postlethwait J."/>
            <person name="Bobe J."/>
            <person name="Dillon D."/>
            <person name="Chandos A."/>
            <person name="von Hippel F."/>
            <person name="Guiguen Y."/>
        </authorList>
    </citation>
    <scope>NUCLEOTIDE SEQUENCE</scope>
    <source>
        <strain evidence="1">YG-Jan2019</strain>
    </source>
</reference>
<accession>A0ACC2GW11</accession>
<evidence type="ECO:0000313" key="2">
    <source>
        <dbReference type="Proteomes" id="UP001157502"/>
    </source>
</evidence>
<gene>
    <name evidence="1" type="ORF">DPEC_G00118220</name>
</gene>
<comment type="caution">
    <text evidence="1">The sequence shown here is derived from an EMBL/GenBank/DDBJ whole genome shotgun (WGS) entry which is preliminary data.</text>
</comment>